<proteinExistence type="predicted"/>
<keyword evidence="1" id="KW-0812">Transmembrane</keyword>
<organism evidence="2">
    <name type="scientific">Culicoides sonorensis</name>
    <name type="common">Biting midge</name>
    <dbReference type="NCBI Taxonomy" id="179676"/>
    <lineage>
        <taxon>Eukaryota</taxon>
        <taxon>Metazoa</taxon>
        <taxon>Ecdysozoa</taxon>
        <taxon>Arthropoda</taxon>
        <taxon>Hexapoda</taxon>
        <taxon>Insecta</taxon>
        <taxon>Pterygota</taxon>
        <taxon>Neoptera</taxon>
        <taxon>Endopterygota</taxon>
        <taxon>Diptera</taxon>
        <taxon>Nematocera</taxon>
        <taxon>Chironomoidea</taxon>
        <taxon>Ceratopogonidae</taxon>
        <taxon>Ceratopogoninae</taxon>
        <taxon>Culicoides</taxon>
        <taxon>Monoculicoides</taxon>
    </lineage>
</organism>
<feature type="transmembrane region" description="Helical" evidence="1">
    <location>
        <begin position="77"/>
        <end position="98"/>
    </location>
</feature>
<name>A0A336KAP4_CULSO</name>
<accession>A0A336KAP4</accession>
<dbReference type="AlphaFoldDB" id="A0A336KAP4"/>
<protein>
    <submittedName>
        <fullName evidence="2">CSON010196 protein</fullName>
    </submittedName>
</protein>
<dbReference type="EMBL" id="UFQS01000040">
    <property type="protein sequence ID" value="SSW98140.1"/>
    <property type="molecule type" value="Genomic_DNA"/>
</dbReference>
<dbReference type="EMBL" id="UFQT01000040">
    <property type="protein sequence ID" value="SSX18526.1"/>
    <property type="molecule type" value="Genomic_DNA"/>
</dbReference>
<reference evidence="3" key="2">
    <citation type="submission" date="2018-07" db="EMBL/GenBank/DDBJ databases">
        <authorList>
            <person name="Quirk P.G."/>
            <person name="Krulwich T.A."/>
        </authorList>
    </citation>
    <scope>NUCLEOTIDE SEQUENCE</scope>
</reference>
<reference evidence="2" key="1">
    <citation type="submission" date="2018-04" db="EMBL/GenBank/DDBJ databases">
        <authorList>
            <person name="Go L.Y."/>
            <person name="Mitchell J.A."/>
        </authorList>
    </citation>
    <scope>NUCLEOTIDE SEQUENCE</scope>
    <source>
        <tissue evidence="2">Whole organism</tissue>
    </source>
</reference>
<gene>
    <name evidence="2" type="primary">CSON010196</name>
</gene>
<keyword evidence="1" id="KW-0472">Membrane</keyword>
<sequence length="122" mass="13664">MCEAWINGGIFDLLAKTSVNDWLPPNNHQIKGNKVLGKRKSVSMRLFVGQQNKLASLKVNCIVGLSAIQKISFSQQFLLLLLLLSLHIISFMFVWALADLNYRNLTEFHFSSIAIQSSLLSG</sequence>
<evidence type="ECO:0000313" key="2">
    <source>
        <dbReference type="EMBL" id="SSW98140.1"/>
    </source>
</evidence>
<evidence type="ECO:0000313" key="3">
    <source>
        <dbReference type="EMBL" id="SSX18526.1"/>
    </source>
</evidence>
<keyword evidence="1" id="KW-1133">Transmembrane helix</keyword>
<dbReference type="VEuPathDB" id="VectorBase:CSON010196"/>
<evidence type="ECO:0000256" key="1">
    <source>
        <dbReference type="SAM" id="Phobius"/>
    </source>
</evidence>